<keyword evidence="4" id="KW-1185">Reference proteome</keyword>
<feature type="signal peptide" evidence="2">
    <location>
        <begin position="1"/>
        <end position="16"/>
    </location>
</feature>
<feature type="region of interest" description="Disordered" evidence="1">
    <location>
        <begin position="65"/>
        <end position="122"/>
    </location>
</feature>
<feature type="compositionally biased region" description="Basic and acidic residues" evidence="1">
    <location>
        <begin position="172"/>
        <end position="181"/>
    </location>
</feature>
<organism evidence="3 4">
    <name type="scientific">Potamilus streckersoni</name>
    <dbReference type="NCBI Taxonomy" id="2493646"/>
    <lineage>
        <taxon>Eukaryota</taxon>
        <taxon>Metazoa</taxon>
        <taxon>Spiralia</taxon>
        <taxon>Lophotrochozoa</taxon>
        <taxon>Mollusca</taxon>
        <taxon>Bivalvia</taxon>
        <taxon>Autobranchia</taxon>
        <taxon>Heteroconchia</taxon>
        <taxon>Palaeoheterodonta</taxon>
        <taxon>Unionida</taxon>
        <taxon>Unionoidea</taxon>
        <taxon>Unionidae</taxon>
        <taxon>Ambleminae</taxon>
        <taxon>Lampsilini</taxon>
        <taxon>Potamilus</taxon>
    </lineage>
</organism>
<feature type="compositionally biased region" description="Basic and acidic residues" evidence="1">
    <location>
        <begin position="90"/>
        <end position="102"/>
    </location>
</feature>
<keyword evidence="2" id="KW-0732">Signal</keyword>
<evidence type="ECO:0000313" key="4">
    <source>
        <dbReference type="Proteomes" id="UP001195483"/>
    </source>
</evidence>
<feature type="compositionally biased region" description="Polar residues" evidence="1">
    <location>
        <begin position="109"/>
        <end position="121"/>
    </location>
</feature>
<accession>A0AAE0SNL3</accession>
<dbReference type="AlphaFoldDB" id="A0AAE0SNL3"/>
<feature type="chain" id="PRO_5041926582" description="t-SNARE coiled-coil homology domain-containing protein" evidence="2">
    <location>
        <begin position="17"/>
        <end position="311"/>
    </location>
</feature>
<evidence type="ECO:0000256" key="1">
    <source>
        <dbReference type="SAM" id="MobiDB-lite"/>
    </source>
</evidence>
<reference evidence="3" key="2">
    <citation type="journal article" date="2021" name="Genome Biol. Evol.">
        <title>Developing a high-quality reference genome for a parasitic bivalve with doubly uniparental inheritance (Bivalvia: Unionida).</title>
        <authorList>
            <person name="Smith C.H."/>
        </authorList>
    </citation>
    <scope>NUCLEOTIDE SEQUENCE</scope>
    <source>
        <strain evidence="3">CHS0354</strain>
        <tissue evidence="3">Mantle</tissue>
    </source>
</reference>
<feature type="compositionally biased region" description="Basic residues" evidence="1">
    <location>
        <begin position="182"/>
        <end position="195"/>
    </location>
</feature>
<feature type="region of interest" description="Disordered" evidence="1">
    <location>
        <begin position="162"/>
        <end position="210"/>
    </location>
</feature>
<reference evidence="3" key="3">
    <citation type="submission" date="2023-05" db="EMBL/GenBank/DDBJ databases">
        <authorList>
            <person name="Smith C.H."/>
        </authorList>
    </citation>
    <scope>NUCLEOTIDE SEQUENCE</scope>
    <source>
        <strain evidence="3">CHS0354</strain>
        <tissue evidence="3">Mantle</tissue>
    </source>
</reference>
<sequence>MNTGFLFLFFMIQTLCKTLNKTLCKELYKVKRELDLNSSSGNKLHRSLQCLNVSQPALCLRQEDIQSGEHSSSDEEDEERTNETVQKISSVDRKEQMSKHSINDIAVSSPGSSKSQDTDVTSHPVGPTQFVVYNSKAASFADLLRRGSRFLLFSRLFQRGRSSSEGTSLLKDQSERDDKPTKREKKVKRDKKKGWRTNQSKPVGEKEMKTEPYAAVAQGFNNVITANKPMDTASATMGDNSIPARDESMFINNPTQAPAVVTSILDQVTEIDLSQVDDDIMLIREQTSQLNKLGQSISQMIKCGQQSRKKE</sequence>
<proteinExistence type="predicted"/>
<evidence type="ECO:0000256" key="2">
    <source>
        <dbReference type="SAM" id="SignalP"/>
    </source>
</evidence>
<dbReference type="EMBL" id="JAEAOA010001321">
    <property type="protein sequence ID" value="KAK3595235.1"/>
    <property type="molecule type" value="Genomic_DNA"/>
</dbReference>
<dbReference type="Proteomes" id="UP001195483">
    <property type="component" value="Unassembled WGS sequence"/>
</dbReference>
<evidence type="ECO:0008006" key="5">
    <source>
        <dbReference type="Google" id="ProtNLM"/>
    </source>
</evidence>
<comment type="caution">
    <text evidence="3">The sequence shown here is derived from an EMBL/GenBank/DDBJ whole genome shotgun (WGS) entry which is preliminary data.</text>
</comment>
<protein>
    <recommendedName>
        <fullName evidence="5">t-SNARE coiled-coil homology domain-containing protein</fullName>
    </recommendedName>
</protein>
<reference evidence="3" key="1">
    <citation type="journal article" date="2021" name="Genome Biol. Evol.">
        <title>A High-Quality Reference Genome for a Parasitic Bivalve with Doubly Uniparental Inheritance (Bivalvia: Unionida).</title>
        <authorList>
            <person name="Smith C.H."/>
        </authorList>
    </citation>
    <scope>NUCLEOTIDE SEQUENCE</scope>
    <source>
        <strain evidence="3">CHS0354</strain>
    </source>
</reference>
<evidence type="ECO:0000313" key="3">
    <source>
        <dbReference type="EMBL" id="KAK3595235.1"/>
    </source>
</evidence>
<name>A0AAE0SNL3_9BIVA</name>
<gene>
    <name evidence="3" type="ORF">CHS0354_021552</name>
</gene>